<evidence type="ECO:0000259" key="4">
    <source>
        <dbReference type="Pfam" id="PF01872"/>
    </source>
</evidence>
<keyword evidence="3" id="KW-0560">Oxidoreductase</keyword>
<dbReference type="InterPro" id="IPR002734">
    <property type="entry name" value="RibDG_C"/>
</dbReference>
<evidence type="ECO:0000256" key="1">
    <source>
        <dbReference type="ARBA" id="ARBA00005104"/>
    </source>
</evidence>
<protein>
    <submittedName>
        <fullName evidence="5">Deaminase</fullName>
    </submittedName>
</protein>
<dbReference type="GO" id="GO:0008703">
    <property type="term" value="F:5-amino-6-(5-phosphoribosylamino)uracil reductase activity"/>
    <property type="evidence" value="ECO:0007669"/>
    <property type="project" value="InterPro"/>
</dbReference>
<evidence type="ECO:0000313" key="6">
    <source>
        <dbReference type="Proteomes" id="UP000250642"/>
    </source>
</evidence>
<dbReference type="Pfam" id="PF01872">
    <property type="entry name" value="RibD_C"/>
    <property type="match status" value="1"/>
</dbReference>
<keyword evidence="2" id="KW-0521">NADP</keyword>
<evidence type="ECO:0000313" key="5">
    <source>
        <dbReference type="EMBL" id="RAW12606.1"/>
    </source>
</evidence>
<comment type="pathway">
    <text evidence="1">Cofactor biosynthesis; riboflavin biosynthesis.</text>
</comment>
<dbReference type="EMBL" id="QEVW01000014">
    <property type="protein sequence ID" value="RAW12606.1"/>
    <property type="molecule type" value="Genomic_DNA"/>
</dbReference>
<dbReference type="InterPro" id="IPR024072">
    <property type="entry name" value="DHFR-like_dom_sf"/>
</dbReference>
<name>A0A329QK61_9BACL</name>
<dbReference type="Gene3D" id="3.40.430.10">
    <property type="entry name" value="Dihydrofolate Reductase, subunit A"/>
    <property type="match status" value="1"/>
</dbReference>
<dbReference type="SUPFAM" id="SSF53597">
    <property type="entry name" value="Dihydrofolate reductase-like"/>
    <property type="match status" value="1"/>
</dbReference>
<dbReference type="InterPro" id="IPR050765">
    <property type="entry name" value="Riboflavin_Biosynth_HTPR"/>
</dbReference>
<proteinExistence type="predicted"/>
<evidence type="ECO:0000256" key="3">
    <source>
        <dbReference type="ARBA" id="ARBA00023002"/>
    </source>
</evidence>
<comment type="caution">
    <text evidence="5">The sequence shown here is derived from an EMBL/GenBank/DDBJ whole genome shotgun (WGS) entry which is preliminary data.</text>
</comment>
<organism evidence="5 6">
    <name type="scientific">Paenibacillus taichungensis</name>
    <dbReference type="NCBI Taxonomy" id="484184"/>
    <lineage>
        <taxon>Bacteria</taxon>
        <taxon>Bacillati</taxon>
        <taxon>Bacillota</taxon>
        <taxon>Bacilli</taxon>
        <taxon>Bacillales</taxon>
        <taxon>Paenibacillaceae</taxon>
        <taxon>Paenibacillus</taxon>
    </lineage>
</organism>
<dbReference type="AlphaFoldDB" id="A0A329QK61"/>
<reference evidence="5 6" key="1">
    <citation type="submission" date="2018-04" db="EMBL/GenBank/DDBJ databases">
        <title>Paenibacillus taichungensis Genome sequencing and assembly.</title>
        <authorList>
            <person name="Xu J."/>
            <person name="Rensing C."/>
            <person name="Mazhar H.S."/>
        </authorList>
    </citation>
    <scope>NUCLEOTIDE SEQUENCE [LARGE SCALE GENOMIC DNA]</scope>
    <source>
        <strain evidence="5 6">NC1</strain>
    </source>
</reference>
<accession>A0A329QK61</accession>
<dbReference type="GO" id="GO:0009231">
    <property type="term" value="P:riboflavin biosynthetic process"/>
    <property type="evidence" value="ECO:0007669"/>
    <property type="project" value="InterPro"/>
</dbReference>
<dbReference type="PANTHER" id="PTHR38011:SF7">
    <property type="entry name" value="2,5-DIAMINO-6-RIBOSYLAMINO-4(3H)-PYRIMIDINONE 5'-PHOSPHATE REDUCTASE"/>
    <property type="match status" value="1"/>
</dbReference>
<gene>
    <name evidence="5" type="ORF">DC345_20090</name>
</gene>
<dbReference type="Proteomes" id="UP000250642">
    <property type="component" value="Unassembled WGS sequence"/>
</dbReference>
<sequence>MEMSEAVIQWALVLKNLIRKGMNCMKPTIICHMESTVDGRLDITRYSKPFNGKSLDEVLDIYVQVAEEVGGEATILGRVTLQDFLSLKTFEHNGEPSTKERKPFFGKRNGTNTFIVTDPGGKVQYDKDSEYSFVTILSEQVSDRYLEHLRDRNVSYLFGGVDGKDINKAMETLGTDFGFTKLRLEGGGIINGNFLKAGLIDELSLLVYPGIDGLSGMPAIFEYKSETEELPAAGQSLELTSVKQLNDGMVWLYYKFHSIAN</sequence>
<feature type="domain" description="Bacterial bifunctional deaminase-reductase C-terminal" evidence="4">
    <location>
        <begin position="27"/>
        <end position="250"/>
    </location>
</feature>
<evidence type="ECO:0000256" key="2">
    <source>
        <dbReference type="ARBA" id="ARBA00022857"/>
    </source>
</evidence>
<dbReference type="PANTHER" id="PTHR38011">
    <property type="entry name" value="DIHYDROFOLATE REDUCTASE FAMILY PROTEIN (AFU_ORTHOLOGUE AFUA_8G06820)"/>
    <property type="match status" value="1"/>
</dbReference>